<dbReference type="EMBL" id="BART01005633">
    <property type="protein sequence ID" value="GAG68471.1"/>
    <property type="molecule type" value="Genomic_DNA"/>
</dbReference>
<protein>
    <submittedName>
        <fullName evidence="1">Uncharacterized protein</fullName>
    </submittedName>
</protein>
<reference evidence="1" key="1">
    <citation type="journal article" date="2014" name="Front. Microbiol.">
        <title>High frequency of phylogenetically diverse reductive dehalogenase-homologous genes in deep subseafloor sedimentary metagenomes.</title>
        <authorList>
            <person name="Kawai M."/>
            <person name="Futagami T."/>
            <person name="Toyoda A."/>
            <person name="Takaki Y."/>
            <person name="Nishi S."/>
            <person name="Hori S."/>
            <person name="Arai W."/>
            <person name="Tsubouchi T."/>
            <person name="Morono Y."/>
            <person name="Uchiyama I."/>
            <person name="Ito T."/>
            <person name="Fujiyama A."/>
            <person name="Inagaki F."/>
            <person name="Takami H."/>
        </authorList>
    </citation>
    <scope>NUCLEOTIDE SEQUENCE</scope>
    <source>
        <strain evidence="1">Expedition CK06-06</strain>
    </source>
</reference>
<sequence>MDYSDKESESIISCFRRILRIRANLFHKETKDIIEALNGLKLDYPIEDYQFTFNI</sequence>
<comment type="caution">
    <text evidence="1">The sequence shown here is derived from an EMBL/GenBank/DDBJ whole genome shotgun (WGS) entry which is preliminary data.</text>
</comment>
<proteinExistence type="predicted"/>
<dbReference type="AlphaFoldDB" id="X1B944"/>
<name>X1B944_9ZZZZ</name>
<gene>
    <name evidence="1" type="ORF">S01H4_12906</name>
</gene>
<feature type="non-terminal residue" evidence="1">
    <location>
        <position position="55"/>
    </location>
</feature>
<accession>X1B944</accession>
<organism evidence="1">
    <name type="scientific">marine sediment metagenome</name>
    <dbReference type="NCBI Taxonomy" id="412755"/>
    <lineage>
        <taxon>unclassified sequences</taxon>
        <taxon>metagenomes</taxon>
        <taxon>ecological metagenomes</taxon>
    </lineage>
</organism>
<evidence type="ECO:0000313" key="1">
    <source>
        <dbReference type="EMBL" id="GAG68471.1"/>
    </source>
</evidence>